<reference evidence="1" key="1">
    <citation type="journal article" date="2020" name="Microorganisms">
        <title>Reliable Identification of Environmental Pseudomonas Isolates Using the rpoD Gene.</title>
        <authorList>
            <consortium name="The Broad Institute Genome Sequencing Platform"/>
            <person name="Girard L."/>
            <person name="Lood C."/>
            <person name="Rokni-Zadeh H."/>
            <person name="van Noort V."/>
            <person name="Lavigne R."/>
            <person name="De Mot R."/>
        </authorList>
    </citation>
    <scope>NUCLEOTIDE SEQUENCE</scope>
    <source>
        <strain evidence="1">OE 48.2</strain>
    </source>
</reference>
<dbReference type="EMBL" id="CP077090">
    <property type="protein sequence ID" value="QXI11261.1"/>
    <property type="molecule type" value="Genomic_DNA"/>
</dbReference>
<sequence>MKLKRHKKTLDGHDLLRLEACDSNLFVAFWIDSNKLFARDRDGVKWMLERGTSLRSIEKGADGISRIHTLRLIRGADVESCQYVAAKEGKSGYGVVRVAGYDYRVSLRYWNVLCRES</sequence>
<organism evidence="1 2">
    <name type="scientific">Pseudomonas zeae</name>
    <dbReference type="NCBI Taxonomy" id="2745510"/>
    <lineage>
        <taxon>Bacteria</taxon>
        <taxon>Pseudomonadati</taxon>
        <taxon>Pseudomonadota</taxon>
        <taxon>Gammaproteobacteria</taxon>
        <taxon>Pseudomonadales</taxon>
        <taxon>Pseudomonadaceae</taxon>
        <taxon>Pseudomonas</taxon>
    </lineage>
</organism>
<protein>
    <submittedName>
        <fullName evidence="1">Uncharacterized protein</fullName>
    </submittedName>
</protein>
<reference evidence="1" key="2">
    <citation type="journal article" date="2021" name="Microorganisms">
        <title>The Ever-Expanding Pseudomonas Genus: Description of 43 New Species and Partition of the Pseudomonas putida Group.</title>
        <authorList>
            <person name="Girard L."/>
            <person name="Lood C."/>
            <person name="Hofte M."/>
            <person name="Vandamme P."/>
            <person name="Rokni-Zadeh H."/>
            <person name="van Noort V."/>
            <person name="Lavigne R."/>
            <person name="De Mot R."/>
        </authorList>
    </citation>
    <scope>NUCLEOTIDE SEQUENCE</scope>
    <source>
        <strain evidence="1">OE 48.2</strain>
    </source>
</reference>
<dbReference type="Proteomes" id="UP000627092">
    <property type="component" value="Chromosome"/>
</dbReference>
<name>A0A9E6NP14_9PSED</name>
<dbReference type="RefSeq" id="WP_186621869.1">
    <property type="nucleotide sequence ID" value="NZ_CP077090.1"/>
</dbReference>
<evidence type="ECO:0000313" key="2">
    <source>
        <dbReference type="Proteomes" id="UP000627092"/>
    </source>
</evidence>
<proteinExistence type="predicted"/>
<accession>A0A9E6NP14</accession>
<gene>
    <name evidence="1" type="ORF">HU754_026320</name>
</gene>
<dbReference type="AlphaFoldDB" id="A0A9E6NP14"/>
<dbReference type="KEGG" id="pze:HU754_026320"/>
<evidence type="ECO:0000313" key="1">
    <source>
        <dbReference type="EMBL" id="QXI11261.1"/>
    </source>
</evidence>